<keyword evidence="1" id="KW-1133">Transmembrane helix</keyword>
<keyword evidence="1" id="KW-0812">Transmembrane</keyword>
<protein>
    <submittedName>
        <fullName evidence="2">Uncharacterized protein</fullName>
    </submittedName>
</protein>
<dbReference type="EMBL" id="JAGMWT010000001">
    <property type="protein sequence ID" value="KAH7139368.1"/>
    <property type="molecule type" value="Genomic_DNA"/>
</dbReference>
<evidence type="ECO:0000313" key="2">
    <source>
        <dbReference type="EMBL" id="KAH7139368.1"/>
    </source>
</evidence>
<evidence type="ECO:0000313" key="3">
    <source>
        <dbReference type="Proteomes" id="UP000700596"/>
    </source>
</evidence>
<dbReference type="OrthoDB" id="5380385at2759"/>
<gene>
    <name evidence="2" type="ORF">B0J11DRAFT_41750</name>
</gene>
<feature type="transmembrane region" description="Helical" evidence="1">
    <location>
        <begin position="274"/>
        <end position="293"/>
    </location>
</feature>
<keyword evidence="3" id="KW-1185">Reference proteome</keyword>
<dbReference type="Proteomes" id="UP000700596">
    <property type="component" value="Unassembled WGS sequence"/>
</dbReference>
<feature type="transmembrane region" description="Helical" evidence="1">
    <location>
        <begin position="22"/>
        <end position="43"/>
    </location>
</feature>
<organism evidence="2 3">
    <name type="scientific">Dendryphion nanum</name>
    <dbReference type="NCBI Taxonomy" id="256645"/>
    <lineage>
        <taxon>Eukaryota</taxon>
        <taxon>Fungi</taxon>
        <taxon>Dikarya</taxon>
        <taxon>Ascomycota</taxon>
        <taxon>Pezizomycotina</taxon>
        <taxon>Dothideomycetes</taxon>
        <taxon>Pleosporomycetidae</taxon>
        <taxon>Pleosporales</taxon>
        <taxon>Torulaceae</taxon>
        <taxon>Dendryphion</taxon>
    </lineage>
</organism>
<sequence length="370" mass="41867">MSNNSTSLLTTQWPEPVKGVTIFWPLLTLALASCLHPLGAVCGESPPKYRHSMRVLPLSGLLDSVYFLLRCRNDGILSSIVARLDENNPDLIPPIPILPIGVTHNKSLQHLDHFLDFFFDFKARVFPDIFILFAYAKLCTLNGIPVSLVLGSVYFFSWFIMEATLMAQRFRRRRLRLPELQQALAWPQRERHTVLLRNLRYLNRILIAIQITTGLIVAIVSVVRLARRGGQPASVHSTPGFSALLAWLFSPSRWAWNWAETVIDSVTNKAPHNIFLGLAYFFFVLLPCFYFVIFFEFCIFAFTLFVICMAIGLPIAALVGLCTSGILRMIFVVRNLRFVSFLLLGGSLLYYIGIYNPAGTSKRAWSDMLG</sequence>
<proteinExistence type="predicted"/>
<reference evidence="2" key="1">
    <citation type="journal article" date="2021" name="Nat. Commun.">
        <title>Genetic determinants of endophytism in the Arabidopsis root mycobiome.</title>
        <authorList>
            <person name="Mesny F."/>
            <person name="Miyauchi S."/>
            <person name="Thiergart T."/>
            <person name="Pickel B."/>
            <person name="Atanasova L."/>
            <person name="Karlsson M."/>
            <person name="Huettel B."/>
            <person name="Barry K.W."/>
            <person name="Haridas S."/>
            <person name="Chen C."/>
            <person name="Bauer D."/>
            <person name="Andreopoulos W."/>
            <person name="Pangilinan J."/>
            <person name="LaButti K."/>
            <person name="Riley R."/>
            <person name="Lipzen A."/>
            <person name="Clum A."/>
            <person name="Drula E."/>
            <person name="Henrissat B."/>
            <person name="Kohler A."/>
            <person name="Grigoriev I.V."/>
            <person name="Martin F.M."/>
            <person name="Hacquard S."/>
        </authorList>
    </citation>
    <scope>NUCLEOTIDE SEQUENCE</scope>
    <source>
        <strain evidence="2">MPI-CAGE-CH-0243</strain>
    </source>
</reference>
<feature type="transmembrane region" description="Helical" evidence="1">
    <location>
        <begin position="148"/>
        <end position="167"/>
    </location>
</feature>
<comment type="caution">
    <text evidence="2">The sequence shown here is derived from an EMBL/GenBank/DDBJ whole genome shotgun (WGS) entry which is preliminary data.</text>
</comment>
<feature type="transmembrane region" description="Helical" evidence="1">
    <location>
        <begin position="201"/>
        <end position="223"/>
    </location>
</feature>
<dbReference type="AlphaFoldDB" id="A0A9P9IXJ1"/>
<name>A0A9P9IXJ1_9PLEO</name>
<accession>A0A9P9IXJ1</accession>
<evidence type="ECO:0000256" key="1">
    <source>
        <dbReference type="SAM" id="Phobius"/>
    </source>
</evidence>
<feature type="transmembrane region" description="Helical" evidence="1">
    <location>
        <begin position="299"/>
        <end position="326"/>
    </location>
</feature>
<keyword evidence="1" id="KW-0472">Membrane</keyword>
<feature type="transmembrane region" description="Helical" evidence="1">
    <location>
        <begin position="338"/>
        <end position="358"/>
    </location>
</feature>